<name>A0A7Y9XFK7_9ACTN</name>
<feature type="region of interest" description="Disordered" evidence="1">
    <location>
        <begin position="1"/>
        <end position="90"/>
    </location>
</feature>
<gene>
    <name evidence="2" type="ORF">HNR06_004465</name>
</gene>
<dbReference type="AlphaFoldDB" id="A0A7Y9XFK7"/>
<comment type="caution">
    <text evidence="2">The sequence shown here is derived from an EMBL/GenBank/DDBJ whole genome shotgun (WGS) entry which is preliminary data.</text>
</comment>
<dbReference type="EMBL" id="JACCHL010000001">
    <property type="protein sequence ID" value="NYH54876.1"/>
    <property type="molecule type" value="Genomic_DNA"/>
</dbReference>
<reference evidence="2 3" key="1">
    <citation type="submission" date="2020-07" db="EMBL/GenBank/DDBJ databases">
        <title>Sequencing the genomes of 1000 actinobacteria strains.</title>
        <authorList>
            <person name="Klenk H.-P."/>
        </authorList>
    </citation>
    <scope>NUCLEOTIDE SEQUENCE [LARGE SCALE GENOMIC DNA]</scope>
    <source>
        <strain evidence="2 3">DSM 45278</strain>
    </source>
</reference>
<dbReference type="RefSeq" id="WP_237683425.1">
    <property type="nucleotide sequence ID" value="NZ_JACCHL010000001.1"/>
</dbReference>
<evidence type="ECO:0000313" key="2">
    <source>
        <dbReference type="EMBL" id="NYH54876.1"/>
    </source>
</evidence>
<evidence type="ECO:0000313" key="3">
    <source>
        <dbReference type="Proteomes" id="UP000584931"/>
    </source>
</evidence>
<accession>A0A7Y9XFK7</accession>
<dbReference type="Proteomes" id="UP000584931">
    <property type="component" value="Unassembled WGS sequence"/>
</dbReference>
<protein>
    <submittedName>
        <fullName evidence="2">Uncharacterized protein</fullName>
    </submittedName>
</protein>
<evidence type="ECO:0000256" key="1">
    <source>
        <dbReference type="SAM" id="MobiDB-lite"/>
    </source>
</evidence>
<organism evidence="2 3">
    <name type="scientific">Nocardiopsis sinuspersici</name>
    <dbReference type="NCBI Taxonomy" id="501010"/>
    <lineage>
        <taxon>Bacteria</taxon>
        <taxon>Bacillati</taxon>
        <taxon>Actinomycetota</taxon>
        <taxon>Actinomycetes</taxon>
        <taxon>Streptosporangiales</taxon>
        <taxon>Nocardiopsidaceae</taxon>
        <taxon>Nocardiopsis</taxon>
    </lineage>
</organism>
<sequence length="167" mass="17625">MTERTAGPGRRTAPERSGTGAVEKTEAAKAVEAAKASENGTDAGAARTSGGGAPARKAAPRRASRPRSTADRSGRPWLLRPRGLDPDGVRQRWIGTQGAFVDDPQESVREADALAAEVAEAVVAAIEERRSVLRAAWSDGEGTDTESLRLTLRDYRSFVKGLLGDTA</sequence>
<proteinExistence type="predicted"/>